<sequence length="92" mass="10272">MWPITFLKHTYHPLLRCSPPPSPAALLAHPTDDEDVMVVVLDRPRGVYTGQHRGRRIGDMARDSRRLRLRLQLERSGWEEAAGCGGGGLGKD</sequence>
<organism evidence="1 2">
    <name type="scientific">Pyricularia oryzae</name>
    <name type="common">Rice blast fungus</name>
    <name type="synonym">Magnaporthe oryzae</name>
    <dbReference type="NCBI Taxonomy" id="318829"/>
    <lineage>
        <taxon>Eukaryota</taxon>
        <taxon>Fungi</taxon>
        <taxon>Dikarya</taxon>
        <taxon>Ascomycota</taxon>
        <taxon>Pezizomycotina</taxon>
        <taxon>Sordariomycetes</taxon>
        <taxon>Sordariomycetidae</taxon>
        <taxon>Magnaporthales</taxon>
        <taxon>Pyriculariaceae</taxon>
        <taxon>Pyricularia</taxon>
    </lineage>
</organism>
<evidence type="ECO:0000313" key="1">
    <source>
        <dbReference type="EMBL" id="QBZ62091.1"/>
    </source>
</evidence>
<evidence type="ECO:0000313" key="2">
    <source>
        <dbReference type="Proteomes" id="UP000294847"/>
    </source>
</evidence>
<dbReference type="EMBL" id="CP034208">
    <property type="protein sequence ID" value="QBZ62091.1"/>
    <property type="molecule type" value="Genomic_DNA"/>
</dbReference>
<accession>A0A4P7NJ64</accession>
<gene>
    <name evidence="1" type="ORF">PoMZ_10965</name>
</gene>
<proteinExistence type="predicted"/>
<dbReference type="AlphaFoldDB" id="A0A4P7NJ64"/>
<reference evidence="1 2" key="1">
    <citation type="journal article" date="2019" name="Mol. Biol. Evol.">
        <title>Blast fungal genomes show frequent chromosomal changes, gene gains and losses, and effector gene turnover.</title>
        <authorList>
            <person name="Gomez Luciano L.B."/>
            <person name="Jason Tsai I."/>
            <person name="Chuma I."/>
            <person name="Tosa Y."/>
            <person name="Chen Y.H."/>
            <person name="Li J.Y."/>
            <person name="Li M.Y."/>
            <person name="Jade Lu M.Y."/>
            <person name="Nakayashiki H."/>
            <person name="Li W.H."/>
        </authorList>
    </citation>
    <scope>NUCLEOTIDE SEQUENCE [LARGE SCALE GENOMIC DNA]</scope>
    <source>
        <strain evidence="1">MZ5-1-6</strain>
    </source>
</reference>
<dbReference type="Proteomes" id="UP000294847">
    <property type="component" value="Chromosome 5"/>
</dbReference>
<name>A0A4P7NJ64_PYROR</name>
<dbReference type="VEuPathDB" id="FungiDB:M_BR32_EuGene_00029861"/>
<protein>
    <submittedName>
        <fullName evidence="1">Uncharacterized protein</fullName>
    </submittedName>
</protein>